<comment type="similarity">
    <text evidence="1">Belongs to the PhzF family.</text>
</comment>
<keyword evidence="3" id="KW-1185">Reference proteome</keyword>
<dbReference type="RefSeq" id="WP_216959868.1">
    <property type="nucleotide sequence ID" value="NZ_JAHOPB010000001.1"/>
</dbReference>
<dbReference type="PANTHER" id="PTHR13774:SF32">
    <property type="entry name" value="ANTISENSE-ENHANCING SEQUENCE 1"/>
    <property type="match status" value="1"/>
</dbReference>
<dbReference type="Proteomes" id="UP000727907">
    <property type="component" value="Unassembled WGS sequence"/>
</dbReference>
<sequence length="302" mass="32360">MKLDFVTVDVFTDRQFGGNPLAVITNAQGLSGERMQAIAAEFNLAETTFVLPPRNPAHTAEVRIFTPKAEMPFAGHPNVGTAFVLARAGTSYGRPVTGDRLVFEEKAGLVNMDIVREGGAVVATRLAAPVPLSFGEEIDPALVAQACSLKPEDLKLDVHPPRVASCGAPLLFVELKSREALKRAAPRAEIFARDLPRERIVGIHLYVQAKDGEIDVQTRMFAPEHGIPEDPATGAANVALIGVLTHHRPETNITLAKTIGQGFDMGRPSVLQASAEKKAGKVIATYIGGRCKPMMSGVIELE</sequence>
<reference evidence="2 3" key="1">
    <citation type="submission" date="2021-06" db="EMBL/GenBank/DDBJ databases">
        <authorList>
            <person name="Lee D.H."/>
        </authorList>
    </citation>
    <scope>NUCLEOTIDE SEQUENCE [LARGE SCALE GENOMIC DNA]</scope>
    <source>
        <strain evidence="2 3">MMS21-HV4-11</strain>
    </source>
</reference>
<name>A0ABS6III3_9HYPH</name>
<proteinExistence type="inferred from homology"/>
<accession>A0ABS6III3</accession>
<evidence type="ECO:0000313" key="2">
    <source>
        <dbReference type="EMBL" id="MBU8874407.1"/>
    </source>
</evidence>
<evidence type="ECO:0000313" key="3">
    <source>
        <dbReference type="Proteomes" id="UP000727907"/>
    </source>
</evidence>
<protein>
    <submittedName>
        <fullName evidence="2">PhzF family phenazine biosynthesis protein</fullName>
    </submittedName>
</protein>
<gene>
    <name evidence="2" type="ORF">KQ910_11595</name>
</gene>
<dbReference type="PANTHER" id="PTHR13774">
    <property type="entry name" value="PHENAZINE BIOSYNTHESIS PROTEIN"/>
    <property type="match status" value="1"/>
</dbReference>
<dbReference type="Pfam" id="PF02567">
    <property type="entry name" value="PhzC-PhzF"/>
    <property type="match status" value="1"/>
</dbReference>
<dbReference type="NCBIfam" id="TIGR00654">
    <property type="entry name" value="PhzF_family"/>
    <property type="match status" value="1"/>
</dbReference>
<dbReference type="PIRSF" id="PIRSF016184">
    <property type="entry name" value="PhzC_PhzF"/>
    <property type="match status" value="1"/>
</dbReference>
<evidence type="ECO:0000256" key="1">
    <source>
        <dbReference type="ARBA" id="ARBA00008270"/>
    </source>
</evidence>
<organism evidence="2 3">
    <name type="scientific">Reyranella humidisoli</name>
    <dbReference type="NCBI Taxonomy" id="2849149"/>
    <lineage>
        <taxon>Bacteria</taxon>
        <taxon>Pseudomonadati</taxon>
        <taxon>Pseudomonadota</taxon>
        <taxon>Alphaproteobacteria</taxon>
        <taxon>Hyphomicrobiales</taxon>
        <taxon>Reyranellaceae</taxon>
        <taxon>Reyranella</taxon>
    </lineage>
</organism>
<dbReference type="InterPro" id="IPR003719">
    <property type="entry name" value="Phenazine_PhzF-like"/>
</dbReference>
<comment type="caution">
    <text evidence="2">The sequence shown here is derived from an EMBL/GenBank/DDBJ whole genome shotgun (WGS) entry which is preliminary data.</text>
</comment>
<dbReference type="EMBL" id="JAHOPB010000001">
    <property type="protein sequence ID" value="MBU8874407.1"/>
    <property type="molecule type" value="Genomic_DNA"/>
</dbReference>